<evidence type="ECO:0000256" key="6">
    <source>
        <dbReference type="SAM" id="MobiDB-lite"/>
    </source>
</evidence>
<dbReference type="InterPro" id="IPR006569">
    <property type="entry name" value="CID_dom"/>
</dbReference>
<dbReference type="GO" id="GO:0031124">
    <property type="term" value="P:mRNA 3'-end processing"/>
    <property type="evidence" value="ECO:0007669"/>
    <property type="project" value="TreeGrafter"/>
</dbReference>
<dbReference type="SMART" id="SM00582">
    <property type="entry name" value="RPR"/>
    <property type="match status" value="1"/>
</dbReference>
<dbReference type="PROSITE" id="PS51391">
    <property type="entry name" value="CID"/>
    <property type="match status" value="1"/>
</dbReference>
<protein>
    <recommendedName>
        <fullName evidence="5">Regulation of nuclear pre-mRNA domain-containing protein 2</fullName>
    </recommendedName>
</protein>
<keyword evidence="3" id="KW-0007">Acetylation</keyword>
<organism evidence="8 9">
    <name type="scientific">Papilio machaon</name>
    <name type="common">Old World swallowtail butterfly</name>
    <dbReference type="NCBI Taxonomy" id="76193"/>
    <lineage>
        <taxon>Eukaryota</taxon>
        <taxon>Metazoa</taxon>
        <taxon>Ecdysozoa</taxon>
        <taxon>Arthropoda</taxon>
        <taxon>Hexapoda</taxon>
        <taxon>Insecta</taxon>
        <taxon>Pterygota</taxon>
        <taxon>Neoptera</taxon>
        <taxon>Endopterygota</taxon>
        <taxon>Lepidoptera</taxon>
        <taxon>Glossata</taxon>
        <taxon>Ditrysia</taxon>
        <taxon>Papilionoidea</taxon>
        <taxon>Papilionidae</taxon>
        <taxon>Papilioninae</taxon>
        <taxon>Papilio</taxon>
    </lineage>
</organism>
<accession>A0A0N1IPJ7</accession>
<sequence length="449" mass="51482">MDESEEFNTLTFEKKLSQLKDTQESIQSLSSWCLKQRDHHKKIVSSWLNVLKRVKVEQRLVLFYLANDVIQYSKRKNYKFVESWGLNLQKATPLVRDEKVRPKILRIFKIWEQRSVYDDEFLSDLTGLLSAGPGKKADDDPLDFQVRPKILRIFKIWEQRSVYDDEFLSDLTGLLSAGPGKKADDDPLDFQFWLLYVYRLSIWEQRSVYDDEFLSDLTGLLSAGPGKKADDDPLDFQPQQLVNKIKQCTVLETDTDLRLKYIHENHLQLSDSDALRASLKDRSNKDDVEKELNEGIACVERYTQALQREIVAREALLALLTSADHYYSTQRGEVKVVAYAYKTFGARVRALKRKLDELIPTLQSAVPSPPQRDEDVPSPGPDEDLDLPNNTGSGDDDISYNIDRTFNTSLAADGSLYNLGLSSFLTSENPLALFNKTDEINNCKYKSNI</sequence>
<dbReference type="FunFam" id="1.25.40.90:FF:000020">
    <property type="entry name" value="regulation of nuclear pre-mRNA domain-containing protein 2 isoform X1"/>
    <property type="match status" value="1"/>
</dbReference>
<feature type="region of interest" description="Disordered" evidence="6">
    <location>
        <begin position="362"/>
        <end position="398"/>
    </location>
</feature>
<name>A0A0N1IPJ7_PAPMA</name>
<dbReference type="EMBL" id="KQ460460">
    <property type="protein sequence ID" value="KPJ14640.1"/>
    <property type="molecule type" value="Genomic_DNA"/>
</dbReference>
<evidence type="ECO:0000256" key="3">
    <source>
        <dbReference type="ARBA" id="ARBA00022990"/>
    </source>
</evidence>
<dbReference type="GO" id="GO:0000993">
    <property type="term" value="F:RNA polymerase II complex binding"/>
    <property type="evidence" value="ECO:0007669"/>
    <property type="project" value="TreeGrafter"/>
</dbReference>
<dbReference type="PANTHER" id="PTHR12460:SF40">
    <property type="entry name" value="REGULATION OF NUCLEAR PRE-MRNA DOMAIN-CONTAINING PROTEIN 2"/>
    <property type="match status" value="1"/>
</dbReference>
<feature type="domain" description="CID" evidence="7">
    <location>
        <begin position="4"/>
        <end position="133"/>
    </location>
</feature>
<dbReference type="Pfam" id="PF04818">
    <property type="entry name" value="CID"/>
    <property type="match status" value="1"/>
</dbReference>
<dbReference type="STRING" id="76193.A0A0N1IPJ7"/>
<keyword evidence="1" id="KW-0488">Methylation</keyword>
<evidence type="ECO:0000256" key="2">
    <source>
        <dbReference type="ARBA" id="ARBA00022553"/>
    </source>
</evidence>
<dbReference type="Gene3D" id="6.10.250.2560">
    <property type="match status" value="1"/>
</dbReference>
<dbReference type="PANTHER" id="PTHR12460">
    <property type="entry name" value="CYCLIN-DEPENDENT KINASE INHIBITOR-RELATED PROTEIN"/>
    <property type="match status" value="1"/>
</dbReference>
<evidence type="ECO:0000259" key="7">
    <source>
        <dbReference type="PROSITE" id="PS51391"/>
    </source>
</evidence>
<evidence type="ECO:0000256" key="1">
    <source>
        <dbReference type="ARBA" id="ARBA00022481"/>
    </source>
</evidence>
<dbReference type="AlphaFoldDB" id="A0A0N1IPJ7"/>
<dbReference type="SUPFAM" id="SSF48464">
    <property type="entry name" value="ENTH/VHS domain"/>
    <property type="match status" value="1"/>
</dbReference>
<dbReference type="Proteomes" id="UP000053240">
    <property type="component" value="Unassembled WGS sequence"/>
</dbReference>
<dbReference type="Gene3D" id="1.25.40.90">
    <property type="match status" value="1"/>
</dbReference>
<evidence type="ECO:0000313" key="8">
    <source>
        <dbReference type="EMBL" id="KPJ14640.1"/>
    </source>
</evidence>
<keyword evidence="9" id="KW-1185">Reference proteome</keyword>
<evidence type="ECO:0000256" key="5">
    <source>
        <dbReference type="ARBA" id="ARBA00067342"/>
    </source>
</evidence>
<reference evidence="8 9" key="1">
    <citation type="journal article" date="2015" name="Nat. Commun.">
        <title>Outbred genome sequencing and CRISPR/Cas9 gene editing in butterflies.</title>
        <authorList>
            <person name="Li X."/>
            <person name="Fan D."/>
            <person name="Zhang W."/>
            <person name="Liu G."/>
            <person name="Zhang L."/>
            <person name="Zhao L."/>
            <person name="Fang X."/>
            <person name="Chen L."/>
            <person name="Dong Y."/>
            <person name="Chen Y."/>
            <person name="Ding Y."/>
            <person name="Zhao R."/>
            <person name="Feng M."/>
            <person name="Zhu Y."/>
            <person name="Feng Y."/>
            <person name="Jiang X."/>
            <person name="Zhu D."/>
            <person name="Xiang H."/>
            <person name="Feng X."/>
            <person name="Li S."/>
            <person name="Wang J."/>
            <person name="Zhang G."/>
            <person name="Kronforst M.R."/>
            <person name="Wang W."/>
        </authorList>
    </citation>
    <scope>NUCLEOTIDE SEQUENCE [LARGE SCALE GENOMIC DNA]</scope>
    <source>
        <strain evidence="8">Ya'a_city_454_Pm</strain>
        <tissue evidence="8">Whole body</tissue>
    </source>
</reference>
<comment type="subunit">
    <text evidence="4">Associates with the RNA polymerase II complex.</text>
</comment>
<gene>
    <name evidence="8" type="ORF">RR48_03730</name>
</gene>
<evidence type="ECO:0000256" key="4">
    <source>
        <dbReference type="ARBA" id="ARBA00062892"/>
    </source>
</evidence>
<dbReference type="InterPro" id="IPR008942">
    <property type="entry name" value="ENTH_VHS"/>
</dbReference>
<evidence type="ECO:0000313" key="9">
    <source>
        <dbReference type="Proteomes" id="UP000053240"/>
    </source>
</evidence>
<proteinExistence type="predicted"/>
<dbReference type="InParanoid" id="A0A0N1IPJ7"/>
<keyword evidence="2" id="KW-0597">Phosphoprotein</keyword>
<dbReference type="CDD" id="cd16981">
    <property type="entry name" value="CID_RPRD_like"/>
    <property type="match status" value="1"/>
</dbReference>